<reference evidence="2 3" key="1">
    <citation type="submission" date="2020-07" db="EMBL/GenBank/DDBJ databases">
        <title>Sequencing the genomes of 1000 actinobacteria strains.</title>
        <authorList>
            <person name="Klenk H.-P."/>
        </authorList>
    </citation>
    <scope>NUCLEOTIDE SEQUENCE [LARGE SCALE GENOMIC DNA]</scope>
    <source>
        <strain evidence="2 3">CXB654</strain>
    </source>
</reference>
<gene>
    <name evidence="2" type="ORF">HDA32_004999</name>
</gene>
<feature type="signal peptide" evidence="1">
    <location>
        <begin position="1"/>
        <end position="27"/>
    </location>
</feature>
<comment type="caution">
    <text evidence="2">The sequence shown here is derived from an EMBL/GenBank/DDBJ whole genome shotgun (WGS) entry which is preliminary data.</text>
</comment>
<protein>
    <recommendedName>
        <fullName evidence="4">Chaplin domain-containing protein</fullName>
    </recommendedName>
</protein>
<sequence length="72" mass="7112">MLKKLTAVGLIAGAALGAALIAGPAQAADQQFNQNVQGAPVQVCNAEIVAVPALSPQSTGDCNNGPVNTNLD</sequence>
<dbReference type="Proteomes" id="UP000589036">
    <property type="component" value="Unassembled WGS sequence"/>
</dbReference>
<dbReference type="AlphaFoldDB" id="A0A852U0Y1"/>
<evidence type="ECO:0000313" key="3">
    <source>
        <dbReference type="Proteomes" id="UP000589036"/>
    </source>
</evidence>
<keyword evidence="1" id="KW-0732">Signal</keyword>
<keyword evidence="3" id="KW-1185">Reference proteome</keyword>
<evidence type="ECO:0000256" key="1">
    <source>
        <dbReference type="SAM" id="SignalP"/>
    </source>
</evidence>
<dbReference type="EMBL" id="JACCCC010000001">
    <property type="protein sequence ID" value="NYE49879.1"/>
    <property type="molecule type" value="Genomic_DNA"/>
</dbReference>
<name>A0A852U0Y1_9ACTN</name>
<evidence type="ECO:0000313" key="2">
    <source>
        <dbReference type="EMBL" id="NYE49879.1"/>
    </source>
</evidence>
<accession>A0A852U0Y1</accession>
<proteinExistence type="predicted"/>
<dbReference type="RefSeq" id="WP_179645464.1">
    <property type="nucleotide sequence ID" value="NZ_BAAAYY010000048.1"/>
</dbReference>
<evidence type="ECO:0008006" key="4">
    <source>
        <dbReference type="Google" id="ProtNLM"/>
    </source>
</evidence>
<feature type="chain" id="PRO_5032550620" description="Chaplin domain-containing protein" evidence="1">
    <location>
        <begin position="28"/>
        <end position="72"/>
    </location>
</feature>
<organism evidence="2 3">
    <name type="scientific">Spinactinospora alkalitolerans</name>
    <dbReference type="NCBI Taxonomy" id="687207"/>
    <lineage>
        <taxon>Bacteria</taxon>
        <taxon>Bacillati</taxon>
        <taxon>Actinomycetota</taxon>
        <taxon>Actinomycetes</taxon>
        <taxon>Streptosporangiales</taxon>
        <taxon>Nocardiopsidaceae</taxon>
        <taxon>Spinactinospora</taxon>
    </lineage>
</organism>